<dbReference type="EMBL" id="JAACJM010000056">
    <property type="protein sequence ID" value="KAF5355454.1"/>
    <property type="molecule type" value="Genomic_DNA"/>
</dbReference>
<keyword evidence="3" id="KW-1185">Reference proteome</keyword>
<comment type="caution">
    <text evidence="2">The sequence shown here is derived from an EMBL/GenBank/DDBJ whole genome shotgun (WGS) entry which is preliminary data.</text>
</comment>
<sequence>MHSELDESTSFAGWGTSARVSYTTLWSTSTAPDTYPQAILEHYPHASPETPPLTPSSSSHSDSDAPPSFHDSQPLDIDFDWSCLDGLDEKLIYDPMESFGDVCWAAAVEDYTDRSATPTQSHPGLKGHTRRYSDFSVGSTTYYGTDEDEDWQLARQKGLISGTSTPRAWHIVASMNDYSNSLIHFRPSRLALDLSIGHKRGKWYLVFARAYKAADSREVTRLDQPFRISYDQDTDSPVFWFDPTAFTGWEKEGQPLLDYLLELGPHQPAVLKVVTPARENSERKGRGSLVEVLVSEGRLAHWCERCREWETMTLAEESRWKISSRSRRLPTYLCPECQGKDWFGPKLFRALRNTFC</sequence>
<gene>
    <name evidence="2" type="ORF">D9758_006292</name>
</gene>
<name>A0A8H5G067_9AGAR</name>
<dbReference type="Proteomes" id="UP000559256">
    <property type="component" value="Unassembled WGS sequence"/>
</dbReference>
<evidence type="ECO:0000313" key="3">
    <source>
        <dbReference type="Proteomes" id="UP000559256"/>
    </source>
</evidence>
<reference evidence="2 3" key="1">
    <citation type="journal article" date="2020" name="ISME J.">
        <title>Uncovering the hidden diversity of litter-decomposition mechanisms in mushroom-forming fungi.</title>
        <authorList>
            <person name="Floudas D."/>
            <person name="Bentzer J."/>
            <person name="Ahren D."/>
            <person name="Johansson T."/>
            <person name="Persson P."/>
            <person name="Tunlid A."/>
        </authorList>
    </citation>
    <scope>NUCLEOTIDE SEQUENCE [LARGE SCALE GENOMIC DNA]</scope>
    <source>
        <strain evidence="2 3">CBS 291.85</strain>
    </source>
</reference>
<feature type="compositionally biased region" description="Low complexity" evidence="1">
    <location>
        <begin position="55"/>
        <end position="71"/>
    </location>
</feature>
<proteinExistence type="predicted"/>
<dbReference type="OrthoDB" id="2872394at2759"/>
<protein>
    <submittedName>
        <fullName evidence="2">Uncharacterized protein</fullName>
    </submittedName>
</protein>
<evidence type="ECO:0000256" key="1">
    <source>
        <dbReference type="SAM" id="MobiDB-lite"/>
    </source>
</evidence>
<dbReference type="AlphaFoldDB" id="A0A8H5G067"/>
<accession>A0A8H5G067</accession>
<evidence type="ECO:0000313" key="2">
    <source>
        <dbReference type="EMBL" id="KAF5355454.1"/>
    </source>
</evidence>
<feature type="region of interest" description="Disordered" evidence="1">
    <location>
        <begin position="44"/>
        <end position="71"/>
    </location>
</feature>
<organism evidence="2 3">
    <name type="scientific">Tetrapyrgos nigripes</name>
    <dbReference type="NCBI Taxonomy" id="182062"/>
    <lineage>
        <taxon>Eukaryota</taxon>
        <taxon>Fungi</taxon>
        <taxon>Dikarya</taxon>
        <taxon>Basidiomycota</taxon>
        <taxon>Agaricomycotina</taxon>
        <taxon>Agaricomycetes</taxon>
        <taxon>Agaricomycetidae</taxon>
        <taxon>Agaricales</taxon>
        <taxon>Marasmiineae</taxon>
        <taxon>Marasmiaceae</taxon>
        <taxon>Tetrapyrgos</taxon>
    </lineage>
</organism>